<evidence type="ECO:0000313" key="2">
    <source>
        <dbReference type="Proteomes" id="UP000678393"/>
    </source>
</evidence>
<reference evidence="1" key="1">
    <citation type="submission" date="2021-04" db="EMBL/GenBank/DDBJ databases">
        <authorList>
            <consortium name="Molecular Ecology Group"/>
        </authorList>
    </citation>
    <scope>NUCLEOTIDE SEQUENCE</scope>
</reference>
<protein>
    <submittedName>
        <fullName evidence="1">Uncharacterized protein</fullName>
    </submittedName>
</protein>
<accession>A0A8S3ZI30</accession>
<gene>
    <name evidence="1" type="ORF">CUNI_LOCUS14517</name>
</gene>
<evidence type="ECO:0000313" key="1">
    <source>
        <dbReference type="EMBL" id="CAG5128959.1"/>
    </source>
</evidence>
<sequence length="340" mass="38434">MKNNIRLLVDTGAYPLMHEALMYTLDVSRRHDAWPDAAVCRDSGKYKHVMVFVFGDKVRTYDLNTGRVAEFAQLPLDCNSSSDISITIFDNILHVLFNKATTPGQQGFGMYAQTNCHINKEVYVLAKEKTWVKVNSMKDNRTVILLPQGNHIYHCYLSANPRHNMFGVQNNPGLHSFCCVYGHASVCTECCKLENYGNCLVRFHKYILVFGTKINATAVECYNTETRQTHKCETSISGTAENMVSFTHGTDVYILQRNGSLWKVFSTNTTPVDFVLVSQLWDFDCSLKGCVLFRKTLFIFCNNKPSELTMSSLPGIFASIQIINIDSRTPCLPMIQKLAL</sequence>
<dbReference type="Proteomes" id="UP000678393">
    <property type="component" value="Unassembled WGS sequence"/>
</dbReference>
<name>A0A8S3ZI30_9EUPU</name>
<proteinExistence type="predicted"/>
<dbReference type="OrthoDB" id="6059210at2759"/>
<dbReference type="EMBL" id="CAJHNH020003293">
    <property type="protein sequence ID" value="CAG5128959.1"/>
    <property type="molecule type" value="Genomic_DNA"/>
</dbReference>
<dbReference type="AlphaFoldDB" id="A0A8S3ZI30"/>
<keyword evidence="2" id="KW-1185">Reference proteome</keyword>
<comment type="caution">
    <text evidence="1">The sequence shown here is derived from an EMBL/GenBank/DDBJ whole genome shotgun (WGS) entry which is preliminary data.</text>
</comment>
<organism evidence="1 2">
    <name type="scientific">Candidula unifasciata</name>
    <dbReference type="NCBI Taxonomy" id="100452"/>
    <lineage>
        <taxon>Eukaryota</taxon>
        <taxon>Metazoa</taxon>
        <taxon>Spiralia</taxon>
        <taxon>Lophotrochozoa</taxon>
        <taxon>Mollusca</taxon>
        <taxon>Gastropoda</taxon>
        <taxon>Heterobranchia</taxon>
        <taxon>Euthyneura</taxon>
        <taxon>Panpulmonata</taxon>
        <taxon>Eupulmonata</taxon>
        <taxon>Stylommatophora</taxon>
        <taxon>Helicina</taxon>
        <taxon>Helicoidea</taxon>
        <taxon>Geomitridae</taxon>
        <taxon>Candidula</taxon>
    </lineage>
</organism>